<dbReference type="RefSeq" id="WP_014933882.1">
    <property type="nucleotide sequence ID" value="NC_018604.1"/>
</dbReference>
<dbReference type="AlphaFoldDB" id="K0JL61"/>
<dbReference type="PANTHER" id="PTHR30505">
    <property type="entry name" value="FRUCTOSE-LIKE PERMEASE"/>
    <property type="match status" value="1"/>
</dbReference>
<dbReference type="EMBL" id="HE793032">
    <property type="protein sequence ID" value="CCG57779.1"/>
    <property type="molecule type" value="Genomic_DNA"/>
</dbReference>
<dbReference type="CDD" id="cd05569">
    <property type="entry name" value="PTS_IIB_fructose"/>
    <property type="match status" value="1"/>
</dbReference>
<evidence type="ECO:0000256" key="8">
    <source>
        <dbReference type="ARBA" id="ARBA00022777"/>
    </source>
</evidence>
<sequence>MKIVGVCACTAGLAHTYMAQKKLISVGEARGHEVHIETQGSMGAESVLTQEQIKEADVVIIAADVKITKDRFKSKTIVEIGTSVAIKSTNQLYEQIEKQLG</sequence>
<gene>
    <name evidence="10" type="ORF">WESB_2317</name>
</gene>
<evidence type="ECO:0000256" key="5">
    <source>
        <dbReference type="ARBA" id="ARBA00022597"/>
    </source>
</evidence>
<dbReference type="InterPro" id="IPR013011">
    <property type="entry name" value="PTS_EIIB_2"/>
</dbReference>
<keyword evidence="4" id="KW-0597">Phosphoprotein</keyword>
<dbReference type="SUPFAM" id="SSF52794">
    <property type="entry name" value="PTS system IIB component-like"/>
    <property type="match status" value="1"/>
</dbReference>
<accession>K0JL61</accession>
<evidence type="ECO:0000256" key="3">
    <source>
        <dbReference type="ARBA" id="ARBA00022448"/>
    </source>
</evidence>
<evidence type="ECO:0000313" key="11">
    <source>
        <dbReference type="Proteomes" id="UP000003759"/>
    </source>
</evidence>
<organism evidence="10 11">
    <name type="scientific">Brachyspira pilosicoli WesB</name>
    <dbReference type="NCBI Taxonomy" id="1161918"/>
    <lineage>
        <taxon>Bacteria</taxon>
        <taxon>Pseudomonadati</taxon>
        <taxon>Spirochaetota</taxon>
        <taxon>Spirochaetia</taxon>
        <taxon>Brachyspirales</taxon>
        <taxon>Brachyspiraceae</taxon>
        <taxon>Brachyspira</taxon>
    </lineage>
</organism>
<evidence type="ECO:0000313" key="10">
    <source>
        <dbReference type="EMBL" id="CCG57779.1"/>
    </source>
</evidence>
<dbReference type="Gene3D" id="3.40.50.2300">
    <property type="match status" value="1"/>
</dbReference>
<keyword evidence="7" id="KW-0598">Phosphotransferase system</keyword>
<dbReference type="InterPro" id="IPR050864">
    <property type="entry name" value="Bacterial_PTS_Sugar_Transport"/>
</dbReference>
<name>K0JL61_BRAPL</name>
<dbReference type="GO" id="GO:0090563">
    <property type="term" value="F:protein-phosphocysteine-sugar phosphotransferase activity"/>
    <property type="evidence" value="ECO:0007669"/>
    <property type="project" value="TreeGrafter"/>
</dbReference>
<dbReference type="InterPro" id="IPR003501">
    <property type="entry name" value="PTS_EIIB_2/3"/>
</dbReference>
<dbReference type="PATRIC" id="fig|1161918.5.peg.1832"/>
<dbReference type="InterPro" id="IPR036095">
    <property type="entry name" value="PTS_EIIB-like_sf"/>
</dbReference>
<dbReference type="KEGG" id="bpw:WESB_2317"/>
<dbReference type="GO" id="GO:0005886">
    <property type="term" value="C:plasma membrane"/>
    <property type="evidence" value="ECO:0007669"/>
    <property type="project" value="TreeGrafter"/>
</dbReference>
<keyword evidence="5" id="KW-0762">Sugar transport</keyword>
<dbReference type="PROSITE" id="PS51099">
    <property type="entry name" value="PTS_EIIB_TYPE_2"/>
    <property type="match status" value="1"/>
</dbReference>
<dbReference type="HOGENOM" id="CLU_013155_2_1_12"/>
<dbReference type="Proteomes" id="UP000003759">
    <property type="component" value="Chromosome"/>
</dbReference>
<protein>
    <recommendedName>
        <fullName evidence="2">protein-N(pi)-phosphohistidine--D-fructose phosphotransferase</fullName>
        <ecNumber evidence="2">2.7.1.202</ecNumber>
    </recommendedName>
</protein>
<evidence type="ECO:0000256" key="4">
    <source>
        <dbReference type="ARBA" id="ARBA00022553"/>
    </source>
</evidence>
<evidence type="ECO:0000259" key="9">
    <source>
        <dbReference type="PROSITE" id="PS51099"/>
    </source>
</evidence>
<dbReference type="Pfam" id="PF02302">
    <property type="entry name" value="PTS_IIB"/>
    <property type="match status" value="1"/>
</dbReference>
<feature type="domain" description="PTS EIIB type-2" evidence="9">
    <location>
        <begin position="1"/>
        <end position="98"/>
    </location>
</feature>
<dbReference type="GO" id="GO:0009401">
    <property type="term" value="P:phosphoenolpyruvate-dependent sugar phosphotransferase system"/>
    <property type="evidence" value="ECO:0007669"/>
    <property type="project" value="UniProtKB-KW"/>
</dbReference>
<evidence type="ECO:0000256" key="6">
    <source>
        <dbReference type="ARBA" id="ARBA00022679"/>
    </source>
</evidence>
<evidence type="ECO:0000256" key="7">
    <source>
        <dbReference type="ARBA" id="ARBA00022683"/>
    </source>
</evidence>
<dbReference type="GO" id="GO:0016301">
    <property type="term" value="F:kinase activity"/>
    <property type="evidence" value="ECO:0007669"/>
    <property type="project" value="UniProtKB-KW"/>
</dbReference>
<dbReference type="InterPro" id="IPR003353">
    <property type="entry name" value="PTS_IIB_fruc"/>
</dbReference>
<reference evidence="10 11" key="1">
    <citation type="journal article" date="2012" name="BMC Genomics">
        <title>Comparative genomics of Brachyspira pilosicoli strains: genome rearrangements, reductions and correlation of genetic compliment with phenotypic diversity.</title>
        <authorList>
            <person name="Mappley L.J."/>
            <person name="Black M.L."/>
            <person name="Abuoun M."/>
            <person name="Darby A.C."/>
            <person name="Woodward M.J."/>
            <person name="Parkhill J."/>
            <person name="Turner A.K."/>
            <person name="Bellgard M.I."/>
            <person name="La T."/>
            <person name="Phillips N.D."/>
            <person name="La Ragione R.M."/>
            <person name="Hampson D.J."/>
        </authorList>
    </citation>
    <scope>NUCLEOTIDE SEQUENCE [LARGE SCALE GENOMIC DNA]</scope>
    <source>
        <strain evidence="10">WesB</strain>
    </source>
</reference>
<dbReference type="OrthoDB" id="9782569at2"/>
<evidence type="ECO:0000256" key="2">
    <source>
        <dbReference type="ARBA" id="ARBA00012799"/>
    </source>
</evidence>
<comment type="catalytic activity">
    <reaction evidence="1">
        <text>D-fructose(out) + N(pros)-phospho-L-histidyl-[protein] = D-fructose 1-phosphate(in) + L-histidyl-[protein]</text>
        <dbReference type="Rhea" id="RHEA:49252"/>
        <dbReference type="Rhea" id="RHEA-COMP:9745"/>
        <dbReference type="Rhea" id="RHEA-COMP:9746"/>
        <dbReference type="ChEBI" id="CHEBI:29979"/>
        <dbReference type="ChEBI" id="CHEBI:37721"/>
        <dbReference type="ChEBI" id="CHEBI:58674"/>
        <dbReference type="ChEBI" id="CHEBI:64837"/>
        <dbReference type="EC" id="2.7.1.202"/>
    </reaction>
</comment>
<dbReference type="PANTHER" id="PTHR30505:SF0">
    <property type="entry name" value="FRUCTOSE-LIKE PTS SYSTEM EIIBC COMPONENT-RELATED"/>
    <property type="match status" value="1"/>
</dbReference>
<dbReference type="GO" id="GO:0022877">
    <property type="term" value="F:protein-N(PI)-phosphohistidine-fructose phosphotransferase system transporter activity"/>
    <property type="evidence" value="ECO:0007669"/>
    <property type="project" value="InterPro"/>
</dbReference>
<keyword evidence="6" id="KW-0808">Transferase</keyword>
<keyword evidence="8" id="KW-0418">Kinase</keyword>
<keyword evidence="3" id="KW-0813">Transport</keyword>
<proteinExistence type="predicted"/>
<dbReference type="NCBIfam" id="TIGR00829">
    <property type="entry name" value="FRU"/>
    <property type="match status" value="1"/>
</dbReference>
<evidence type="ECO:0000256" key="1">
    <source>
        <dbReference type="ARBA" id="ARBA00001401"/>
    </source>
</evidence>
<dbReference type="EC" id="2.7.1.202" evidence="2"/>